<evidence type="ECO:0000259" key="5">
    <source>
        <dbReference type="PROSITE" id="PS50893"/>
    </source>
</evidence>
<dbReference type="PANTHER" id="PTHR42711:SF5">
    <property type="entry name" value="ABC TRANSPORTER ATP-BINDING PROTEIN NATA"/>
    <property type="match status" value="1"/>
</dbReference>
<dbReference type="GO" id="GO:0005524">
    <property type="term" value="F:ATP binding"/>
    <property type="evidence" value="ECO:0007669"/>
    <property type="project" value="UniProtKB-KW"/>
</dbReference>
<dbReference type="Pfam" id="PF00005">
    <property type="entry name" value="ABC_tran"/>
    <property type="match status" value="1"/>
</dbReference>
<dbReference type="OrthoDB" id="9804819at2"/>
<keyword evidence="3" id="KW-0547">Nucleotide-binding</keyword>
<protein>
    <submittedName>
        <fullName evidence="6">ABC transporter related protein</fullName>
    </submittedName>
</protein>
<dbReference type="InterPro" id="IPR027417">
    <property type="entry name" value="P-loop_NTPase"/>
</dbReference>
<dbReference type="RefSeq" id="WP_013121526.1">
    <property type="nucleotide sequence ID" value="NC_014152.1"/>
</dbReference>
<dbReference type="STRING" id="635013.TherJR_2700"/>
<gene>
    <name evidence="6" type="ordered locus">TherJR_2700</name>
</gene>
<dbReference type="SUPFAM" id="SSF52540">
    <property type="entry name" value="P-loop containing nucleoside triphosphate hydrolases"/>
    <property type="match status" value="1"/>
</dbReference>
<dbReference type="AlphaFoldDB" id="D5XC83"/>
<accession>D5XC83</accession>
<dbReference type="Gene3D" id="3.40.50.300">
    <property type="entry name" value="P-loop containing nucleotide triphosphate hydrolases"/>
    <property type="match status" value="1"/>
</dbReference>
<comment type="similarity">
    <text evidence="1">Belongs to the ABC transporter superfamily.</text>
</comment>
<dbReference type="HOGENOM" id="CLU_000604_1_2_9"/>
<dbReference type="PROSITE" id="PS50893">
    <property type="entry name" value="ABC_TRANSPORTER_2"/>
    <property type="match status" value="1"/>
</dbReference>
<proteinExistence type="inferred from homology"/>
<dbReference type="SMART" id="SM00382">
    <property type="entry name" value="AAA"/>
    <property type="match status" value="1"/>
</dbReference>
<dbReference type="InterPro" id="IPR003593">
    <property type="entry name" value="AAA+_ATPase"/>
</dbReference>
<dbReference type="EMBL" id="CP002028">
    <property type="protein sequence ID" value="ADG83535.1"/>
    <property type="molecule type" value="Genomic_DNA"/>
</dbReference>
<dbReference type="GO" id="GO:0016887">
    <property type="term" value="F:ATP hydrolysis activity"/>
    <property type="evidence" value="ECO:0007669"/>
    <property type="project" value="InterPro"/>
</dbReference>
<evidence type="ECO:0000256" key="2">
    <source>
        <dbReference type="ARBA" id="ARBA00022448"/>
    </source>
</evidence>
<organism evidence="6 7">
    <name type="scientific">Thermincola potens (strain JR)</name>
    <dbReference type="NCBI Taxonomy" id="635013"/>
    <lineage>
        <taxon>Bacteria</taxon>
        <taxon>Bacillati</taxon>
        <taxon>Bacillota</taxon>
        <taxon>Clostridia</taxon>
        <taxon>Eubacteriales</taxon>
        <taxon>Thermincolaceae</taxon>
        <taxon>Thermincola</taxon>
    </lineage>
</organism>
<reference evidence="6 7" key="1">
    <citation type="submission" date="2010-05" db="EMBL/GenBank/DDBJ databases">
        <title>Complete sequence of Thermincola sp. JR.</title>
        <authorList>
            <consortium name="US DOE Joint Genome Institute"/>
            <person name="Lucas S."/>
            <person name="Copeland A."/>
            <person name="Lapidus A."/>
            <person name="Cheng J.-F."/>
            <person name="Bruce D."/>
            <person name="Goodwin L."/>
            <person name="Pitluck S."/>
            <person name="Chertkov O."/>
            <person name="Detter J.C."/>
            <person name="Han C."/>
            <person name="Tapia R."/>
            <person name="Land M."/>
            <person name="Hauser L."/>
            <person name="Kyrpides N."/>
            <person name="Mikhailova N."/>
            <person name="Hazen T.C."/>
            <person name="Woyke T."/>
        </authorList>
    </citation>
    <scope>NUCLEOTIDE SEQUENCE [LARGE SCALE GENOMIC DNA]</scope>
    <source>
        <strain evidence="6 7">JR</strain>
    </source>
</reference>
<name>D5XC83_THEPJ</name>
<feature type="domain" description="ABC transporter" evidence="5">
    <location>
        <begin position="7"/>
        <end position="233"/>
    </location>
</feature>
<dbReference type="KEGG" id="tjr:TherJR_2700"/>
<keyword evidence="4" id="KW-0067">ATP-binding</keyword>
<dbReference type="InterPro" id="IPR050763">
    <property type="entry name" value="ABC_transporter_ATP-binding"/>
</dbReference>
<sequence>MTMELAIETRGLTKMFEDKLAVNALDLKVVKGSIYGFLGLNGAGKTTTIKMLLNLVYPTSGEAFVLGHDVVKDSVKIREKVGFVPEESHLYDYMRVSELIDFCRAIYSNWQVREVGRYLDLFELPLGKKVKELSKGMKNQLNLVLALGAGPELVILDEPTGGLDPVKTRDFFRVILEQVAEIGQTVFFSSHRLHEVERVADTVGIIHKGKLVFSKSLDDIKTNLKKIRVVFSEETSIAGLEKMPGVNMIKRQGRGYILECDGSVEQVKAKLNELNPVDIEVIDVGLEDVFMRYTGGGGDG</sequence>
<evidence type="ECO:0000256" key="3">
    <source>
        <dbReference type="ARBA" id="ARBA00022741"/>
    </source>
</evidence>
<evidence type="ECO:0000313" key="6">
    <source>
        <dbReference type="EMBL" id="ADG83535.1"/>
    </source>
</evidence>
<keyword evidence="7" id="KW-1185">Reference proteome</keyword>
<evidence type="ECO:0000313" key="7">
    <source>
        <dbReference type="Proteomes" id="UP000002377"/>
    </source>
</evidence>
<dbReference type="Proteomes" id="UP000002377">
    <property type="component" value="Chromosome"/>
</dbReference>
<keyword evidence="2" id="KW-0813">Transport</keyword>
<dbReference type="InterPro" id="IPR003439">
    <property type="entry name" value="ABC_transporter-like_ATP-bd"/>
</dbReference>
<dbReference type="CDD" id="cd03230">
    <property type="entry name" value="ABC_DR_subfamily_A"/>
    <property type="match status" value="1"/>
</dbReference>
<dbReference type="eggNOG" id="COG1131">
    <property type="taxonomic scope" value="Bacteria"/>
</dbReference>
<dbReference type="PANTHER" id="PTHR42711">
    <property type="entry name" value="ABC TRANSPORTER ATP-BINDING PROTEIN"/>
    <property type="match status" value="1"/>
</dbReference>
<evidence type="ECO:0000256" key="1">
    <source>
        <dbReference type="ARBA" id="ARBA00005417"/>
    </source>
</evidence>
<evidence type="ECO:0000256" key="4">
    <source>
        <dbReference type="ARBA" id="ARBA00022840"/>
    </source>
</evidence>